<evidence type="ECO:0000313" key="1">
    <source>
        <dbReference type="EMBL" id="PCG15433.1"/>
    </source>
</evidence>
<organism evidence="1 2">
    <name type="scientific">Sphingomonas adhaesiva</name>
    <dbReference type="NCBI Taxonomy" id="28212"/>
    <lineage>
        <taxon>Bacteria</taxon>
        <taxon>Pseudomonadati</taxon>
        <taxon>Pseudomonadota</taxon>
        <taxon>Alphaproteobacteria</taxon>
        <taxon>Sphingomonadales</taxon>
        <taxon>Sphingomonadaceae</taxon>
        <taxon>Sphingomonas</taxon>
    </lineage>
</organism>
<gene>
    <name evidence="1" type="ORF">COA07_00015</name>
</gene>
<comment type="caution">
    <text evidence="1">The sequence shown here is derived from an EMBL/GenBank/DDBJ whole genome shotgun (WGS) entry which is preliminary data.</text>
</comment>
<protein>
    <submittedName>
        <fullName evidence="1">Uncharacterized protein</fullName>
    </submittedName>
</protein>
<evidence type="ECO:0000313" key="2">
    <source>
        <dbReference type="Proteomes" id="UP000218323"/>
    </source>
</evidence>
<accession>A0A2A4ICB5</accession>
<sequence>MREGLSHQSLPVVVIILALVGPVMKLGLLRSPVIFEIILPSGREAHTLLALLRSAMGQMSRQAAGGALQFKDVLDQTSSNGDAYNDLVHPIIDSDLALSAVGATARAALIARFLSAANQRSVPQVYMIFSTKSLAELAGVDSDIAALAEARTVTLTVGDDRPLGIFDCLPEGDTLSTFTHRIEAEAERNQGHLLHQFVSNLTQELADDEGRLRAVLRKRMSDFKRRAGGDDGNACAHANEEVFALIYAVGRLAKDWGLLPGTIVVGRAVEGCYRHFLQTPPPRLSFDELLTSLADAPDTVHLGYKQAYRDAEDVKAANVVVRHHKAKRELMVRVSAIERVIPHWSARRTMPEVMERLVREEKRLQVKRRLVTGQKPELVYCFKLPSH</sequence>
<dbReference type="Proteomes" id="UP000218323">
    <property type="component" value="Unassembled WGS sequence"/>
</dbReference>
<reference evidence="1 2" key="1">
    <citation type="submission" date="2017-09" db="EMBL/GenBank/DDBJ databases">
        <title>Sphingomonas adhaesiva DSM 7418, whole genome shotgun sequence.</title>
        <authorList>
            <person name="Feng G."/>
            <person name="Zhu H."/>
        </authorList>
    </citation>
    <scope>NUCLEOTIDE SEQUENCE [LARGE SCALE GENOMIC DNA]</scope>
    <source>
        <strain evidence="1 2">DSM 7418</strain>
    </source>
</reference>
<name>A0A2A4ICB5_9SPHN</name>
<dbReference type="AlphaFoldDB" id="A0A2A4ICB5"/>
<proteinExistence type="predicted"/>
<keyword evidence="2" id="KW-1185">Reference proteome</keyword>
<dbReference type="EMBL" id="NWVC01000001">
    <property type="protein sequence ID" value="PCG15433.1"/>
    <property type="molecule type" value="Genomic_DNA"/>
</dbReference>